<feature type="coiled-coil region" evidence="2">
    <location>
        <begin position="129"/>
        <end position="156"/>
    </location>
</feature>
<keyword evidence="2" id="KW-0175">Coiled coil</keyword>
<proteinExistence type="inferred from homology"/>
<reference evidence="4 7" key="1">
    <citation type="submission" date="2019-06" db="EMBL/GenBank/DDBJ databases">
        <title>Genome analyses of bacteria isolated from kimchi.</title>
        <authorList>
            <person name="Lee S."/>
            <person name="Ahn S."/>
            <person name="Roh S."/>
        </authorList>
    </citation>
    <scope>NUCLEOTIDE SEQUENCE [LARGE SCALE GENOMIC DNA]</scope>
    <source>
        <strain evidence="4 7">CBA3625</strain>
    </source>
</reference>
<dbReference type="Pfam" id="PF13518">
    <property type="entry name" value="HTH_28"/>
    <property type="match status" value="1"/>
</dbReference>
<dbReference type="SUPFAM" id="SSF48295">
    <property type="entry name" value="TrpR-like"/>
    <property type="match status" value="1"/>
</dbReference>
<dbReference type="InterPro" id="IPR055247">
    <property type="entry name" value="InsJ-like_HTH"/>
</dbReference>
<evidence type="ECO:0000256" key="1">
    <source>
        <dbReference type="ARBA" id="ARBA00038232"/>
    </source>
</evidence>
<dbReference type="RefSeq" id="WP_147000716.1">
    <property type="nucleotide sequence ID" value="NZ_CP042387.1"/>
</dbReference>
<dbReference type="EMBL" id="CP042387">
    <property type="protein sequence ID" value="QEA44487.1"/>
    <property type="molecule type" value="Genomic_DNA"/>
</dbReference>
<dbReference type="InterPro" id="IPR009057">
    <property type="entry name" value="Homeodomain-like_sf"/>
</dbReference>
<feature type="domain" description="Insertion element IS150 protein InsJ-like helix-turn-helix" evidence="3">
    <location>
        <begin position="62"/>
        <end position="113"/>
    </location>
</feature>
<dbReference type="InterPro" id="IPR052057">
    <property type="entry name" value="IS150/IS1296_orfA-like"/>
</dbReference>
<dbReference type="SUPFAM" id="SSF46689">
    <property type="entry name" value="Homeodomain-like"/>
    <property type="match status" value="1"/>
</dbReference>
<evidence type="ECO:0000256" key="2">
    <source>
        <dbReference type="SAM" id="Coils"/>
    </source>
</evidence>
<dbReference type="EMBL" id="CP042387">
    <property type="protein sequence ID" value="QEA44218.1"/>
    <property type="molecule type" value="Genomic_DNA"/>
</dbReference>
<dbReference type="GO" id="GO:0043565">
    <property type="term" value="F:sequence-specific DNA binding"/>
    <property type="evidence" value="ECO:0007669"/>
    <property type="project" value="InterPro"/>
</dbReference>
<sequence>MTKISKQIKLQAIQDYLSGKYSIRGITARYGIANSVFRMLIAAYKSFGSDILFNPPKITPEFRIKVASWAIQNNASHSQVAAKFGYTGSAQIVSWKKIYSQLGPNGLLSIQKGRSSRMPNKKPKQVKQLTETEKHIAQLEDENLRLKIENEALKLLASIQQRTDNSQK</sequence>
<dbReference type="PANTHER" id="PTHR33795">
    <property type="entry name" value="INSERTION ELEMENT IS150 PROTEIN INSJ"/>
    <property type="match status" value="1"/>
</dbReference>
<keyword evidence="7" id="KW-1185">Reference proteome</keyword>
<gene>
    <name evidence="4" type="ORF">FGL83_01470</name>
    <name evidence="5" type="ORF">FGL83_05870</name>
    <name evidence="6" type="ORF">FGL83_07270</name>
</gene>
<comment type="similarity">
    <text evidence="1">Belongs to the IS150/IS1296 orfA family.</text>
</comment>
<dbReference type="Proteomes" id="UP000321298">
    <property type="component" value="Chromosome"/>
</dbReference>
<dbReference type="AlphaFoldDB" id="A0AAP9EB49"/>
<evidence type="ECO:0000259" key="3">
    <source>
        <dbReference type="Pfam" id="PF13518"/>
    </source>
</evidence>
<name>A0AAP9EB49_LEULA</name>
<evidence type="ECO:0000313" key="6">
    <source>
        <dbReference type="EMBL" id="QEA44487.1"/>
    </source>
</evidence>
<accession>A0AAP9EB49</accession>
<dbReference type="EMBL" id="CP042387">
    <property type="protein sequence ID" value="QEA43453.1"/>
    <property type="molecule type" value="Genomic_DNA"/>
</dbReference>
<evidence type="ECO:0000313" key="5">
    <source>
        <dbReference type="EMBL" id="QEA44218.1"/>
    </source>
</evidence>
<evidence type="ECO:0000313" key="7">
    <source>
        <dbReference type="Proteomes" id="UP000321298"/>
    </source>
</evidence>
<organism evidence="4 7">
    <name type="scientific">Leuconostoc lactis</name>
    <dbReference type="NCBI Taxonomy" id="1246"/>
    <lineage>
        <taxon>Bacteria</taxon>
        <taxon>Bacillati</taxon>
        <taxon>Bacillota</taxon>
        <taxon>Bacilli</taxon>
        <taxon>Lactobacillales</taxon>
        <taxon>Lactobacillaceae</taxon>
        <taxon>Leuconostoc</taxon>
    </lineage>
</organism>
<protein>
    <submittedName>
        <fullName evidence="4">Helix-turn-helix domain-containing protein</fullName>
    </submittedName>
</protein>
<dbReference type="GeneID" id="66531997"/>
<dbReference type="PANTHER" id="PTHR33795:SF1">
    <property type="entry name" value="INSERTION ELEMENT IS150 PROTEIN INSJ"/>
    <property type="match status" value="1"/>
</dbReference>
<dbReference type="InterPro" id="IPR010921">
    <property type="entry name" value="Trp_repressor/repl_initiator"/>
</dbReference>
<evidence type="ECO:0000313" key="4">
    <source>
        <dbReference type="EMBL" id="QEA43453.1"/>
    </source>
</evidence>